<gene>
    <name evidence="2" type="ORF">PSAL00342_LOCUS7526</name>
</gene>
<evidence type="ECO:0000256" key="1">
    <source>
        <dbReference type="SAM" id="MobiDB-lite"/>
    </source>
</evidence>
<feature type="compositionally biased region" description="Basic and acidic residues" evidence="1">
    <location>
        <begin position="61"/>
        <end position="92"/>
    </location>
</feature>
<feature type="region of interest" description="Disordered" evidence="1">
    <location>
        <begin position="61"/>
        <end position="96"/>
    </location>
</feature>
<accession>A0A7S3XE55</accession>
<name>A0A7S3XE55_9CHLO</name>
<dbReference type="EMBL" id="HBIS01009171">
    <property type="protein sequence ID" value="CAE0613627.1"/>
    <property type="molecule type" value="Transcribed_RNA"/>
</dbReference>
<protein>
    <submittedName>
        <fullName evidence="2">Uncharacterized protein</fullName>
    </submittedName>
</protein>
<dbReference type="AlphaFoldDB" id="A0A7S3XE55"/>
<proteinExistence type="predicted"/>
<sequence>MEDRFYGRSDLMRTTDAKKEYFLESKDFDSIPCFVQKGFFGCGGSTYWFRKVDLEKAALQKHGEDALRKKRESREKRNEKKRQRSEEARQALKELQTNKKPAKIDGIEVCVIDNTEEDQAREKDTKEAKLLKKKLLNTSKRALKMYPNGHPMPIAFDIPNVSAGVFAALLDRAGDRELKTFEKKGAYIKHFDKAPSFFNSTRQKLCKPYPMDSVAVTMCDGISLTYKPSTKILTFKGHGEITHIPGDVW</sequence>
<evidence type="ECO:0000313" key="2">
    <source>
        <dbReference type="EMBL" id="CAE0613627.1"/>
    </source>
</evidence>
<reference evidence="2" key="1">
    <citation type="submission" date="2021-01" db="EMBL/GenBank/DDBJ databases">
        <authorList>
            <person name="Corre E."/>
            <person name="Pelletier E."/>
            <person name="Niang G."/>
            <person name="Scheremetjew M."/>
            <person name="Finn R."/>
            <person name="Kale V."/>
            <person name="Holt S."/>
            <person name="Cochrane G."/>
            <person name="Meng A."/>
            <person name="Brown T."/>
            <person name="Cohen L."/>
        </authorList>
    </citation>
    <scope>NUCLEOTIDE SEQUENCE</scope>
    <source>
        <strain evidence="2">CCMP1897</strain>
    </source>
</reference>
<organism evidence="2">
    <name type="scientific">Picocystis salinarum</name>
    <dbReference type="NCBI Taxonomy" id="88271"/>
    <lineage>
        <taxon>Eukaryota</taxon>
        <taxon>Viridiplantae</taxon>
        <taxon>Chlorophyta</taxon>
        <taxon>Picocystophyceae</taxon>
        <taxon>Picocystales</taxon>
        <taxon>Picocystaceae</taxon>
        <taxon>Picocystis</taxon>
    </lineage>
</organism>